<dbReference type="InParanoid" id="K0KNI6"/>
<dbReference type="Proteomes" id="UP000009328">
    <property type="component" value="Unassembled WGS sequence"/>
</dbReference>
<feature type="compositionally biased region" description="Basic and acidic residues" evidence="1">
    <location>
        <begin position="365"/>
        <end position="374"/>
    </location>
</feature>
<accession>K0KNI6</accession>
<evidence type="ECO:0000256" key="1">
    <source>
        <dbReference type="SAM" id="MobiDB-lite"/>
    </source>
</evidence>
<gene>
    <name evidence="3" type="ORF">BN7_3291</name>
</gene>
<proteinExistence type="predicted"/>
<evidence type="ECO:0000313" key="3">
    <source>
        <dbReference type="EMBL" id="CCH43737.1"/>
    </source>
</evidence>
<keyword evidence="2" id="KW-0472">Membrane</keyword>
<feature type="compositionally biased region" description="Polar residues" evidence="1">
    <location>
        <begin position="235"/>
        <end position="245"/>
    </location>
</feature>
<reference evidence="3 4" key="1">
    <citation type="journal article" date="2012" name="Eukaryot. Cell">
        <title>Draft genome sequence of Wickerhamomyces ciferrii NRRL Y-1031 F-60-10.</title>
        <authorList>
            <person name="Schneider J."/>
            <person name="Andrea H."/>
            <person name="Blom J."/>
            <person name="Jaenicke S."/>
            <person name="Ruckert C."/>
            <person name="Schorsch C."/>
            <person name="Szczepanowski R."/>
            <person name="Farwick M."/>
            <person name="Goesmann A."/>
            <person name="Puhler A."/>
            <person name="Schaffer S."/>
            <person name="Tauch A."/>
            <person name="Kohler T."/>
            <person name="Brinkrolf K."/>
        </authorList>
    </citation>
    <scope>NUCLEOTIDE SEQUENCE [LARGE SCALE GENOMIC DNA]</scope>
    <source>
        <strain evidence="4">ATCC 14091 / BCRC 22168 / CBS 111 / JCM 3599 / NBRC 0793 / NRRL Y-1031 F-60-10</strain>
    </source>
</reference>
<organism evidence="3 4">
    <name type="scientific">Wickerhamomyces ciferrii (strain ATCC 14091 / BCRC 22168 / CBS 111 / JCM 3599 / NBRC 0793 / NRRL Y-1031 F-60-10)</name>
    <name type="common">Yeast</name>
    <name type="synonym">Pichia ciferrii</name>
    <dbReference type="NCBI Taxonomy" id="1206466"/>
    <lineage>
        <taxon>Eukaryota</taxon>
        <taxon>Fungi</taxon>
        <taxon>Dikarya</taxon>
        <taxon>Ascomycota</taxon>
        <taxon>Saccharomycotina</taxon>
        <taxon>Saccharomycetes</taxon>
        <taxon>Phaffomycetales</taxon>
        <taxon>Wickerhamomycetaceae</taxon>
        <taxon>Wickerhamomyces</taxon>
    </lineage>
</organism>
<feature type="transmembrane region" description="Helical" evidence="2">
    <location>
        <begin position="28"/>
        <end position="48"/>
    </location>
</feature>
<keyword evidence="4" id="KW-1185">Reference proteome</keyword>
<protein>
    <submittedName>
        <fullName evidence="3">Uncharacterized protein</fullName>
    </submittedName>
</protein>
<keyword evidence="2" id="KW-1133">Transmembrane helix</keyword>
<feature type="compositionally biased region" description="Acidic residues" evidence="1">
    <location>
        <begin position="204"/>
        <end position="218"/>
    </location>
</feature>
<dbReference type="AlphaFoldDB" id="K0KNI6"/>
<evidence type="ECO:0000256" key="2">
    <source>
        <dbReference type="SAM" id="Phobius"/>
    </source>
</evidence>
<evidence type="ECO:0000313" key="4">
    <source>
        <dbReference type="Proteomes" id="UP000009328"/>
    </source>
</evidence>
<name>K0KNI6_WICCF</name>
<comment type="caution">
    <text evidence="3">The sequence shown here is derived from an EMBL/GenBank/DDBJ whole genome shotgun (WGS) entry which is preliminary data.</text>
</comment>
<sequence>MGSKKKEISRKKKSRSRRSNQTTSHWKSFFTAALKILLFPIYVTYIFWRTLLIDKPREAAYAVKETFTTLYEKSKNGYRKAKKIKHRGRLQDQVLLLDDLSESDEEDEVIRNRCKKNGIIKRKTAFVRRTVFTVGHFTKEGFRWIWRLFIKTLHVKRTTQKNLKWSIRTSYGLWSETGKLVEKIKNFPGDLVITVKNFVREAIEGDNEDQSPEQDEDPNNFTLEDQSDLPEPISLRTSQELTSPQHWPDSHGFPTKAPYSRRPISRGRPQTRQSFSQRIEGTIPARKFFAPPTNEELIDDYFNTYDAIQPQDPYRRLVYSRTRRHQLISETDAESMDVNPRSAKNQEYDEDEDDQQDAGAYDEIYEPKHNDDDY</sequence>
<feature type="region of interest" description="Disordered" evidence="1">
    <location>
        <begin position="1"/>
        <end position="20"/>
    </location>
</feature>
<feature type="region of interest" description="Disordered" evidence="1">
    <location>
        <begin position="204"/>
        <end position="282"/>
    </location>
</feature>
<feature type="compositionally biased region" description="Polar residues" evidence="1">
    <location>
        <begin position="268"/>
        <end position="279"/>
    </location>
</feature>
<feature type="compositionally biased region" description="Basic residues" evidence="1">
    <location>
        <begin position="7"/>
        <end position="18"/>
    </location>
</feature>
<dbReference type="EMBL" id="CAIF01000088">
    <property type="protein sequence ID" value="CCH43737.1"/>
    <property type="molecule type" value="Genomic_DNA"/>
</dbReference>
<keyword evidence="2" id="KW-0812">Transmembrane</keyword>
<dbReference type="HOGENOM" id="CLU_740112_0_0_1"/>
<feature type="region of interest" description="Disordered" evidence="1">
    <location>
        <begin position="328"/>
        <end position="374"/>
    </location>
</feature>